<dbReference type="RefSeq" id="XP_018149852.1">
    <property type="nucleotide sequence ID" value="XM_018293112.1"/>
</dbReference>
<name>A0A179G9D2_METCM</name>
<dbReference type="EMBL" id="LSBJ02000001">
    <property type="protein sequence ID" value="OAQ73769.1"/>
    <property type="molecule type" value="Genomic_DNA"/>
</dbReference>
<keyword evidence="2" id="KW-1185">Reference proteome</keyword>
<evidence type="ECO:0000313" key="2">
    <source>
        <dbReference type="Proteomes" id="UP000078397"/>
    </source>
</evidence>
<gene>
    <name evidence="1" type="ORF">VFPPC_15359</name>
</gene>
<protein>
    <submittedName>
        <fullName evidence="1">Uncharacterized protein</fullName>
    </submittedName>
</protein>
<sequence length="99" mass="11517">MFGVAVDFCLWRGEVMVSEECILHSALWRQFELWNAVALSLFINLILSQGRDRAAQSMRNMCRPILVSLKGTNSAFERSRVIIREDSWFFRGRFLSEPC</sequence>
<dbReference type="GeneID" id="28857106"/>
<dbReference type="Proteomes" id="UP000078397">
    <property type="component" value="Unassembled WGS sequence"/>
</dbReference>
<dbReference type="AlphaFoldDB" id="A0A179G9D2"/>
<reference evidence="1 2" key="1">
    <citation type="journal article" date="2016" name="PLoS Pathog.">
        <title>Biosynthesis of antibiotic leucinostatins in bio-control fungus Purpureocillium lilacinum and their inhibition on phytophthora revealed by genome mining.</title>
        <authorList>
            <person name="Wang G."/>
            <person name="Liu Z."/>
            <person name="Lin R."/>
            <person name="Li E."/>
            <person name="Mao Z."/>
            <person name="Ling J."/>
            <person name="Yang Y."/>
            <person name="Yin W.B."/>
            <person name="Xie B."/>
        </authorList>
    </citation>
    <scope>NUCLEOTIDE SEQUENCE [LARGE SCALE GENOMIC DNA]</scope>
    <source>
        <strain evidence="1">170</strain>
    </source>
</reference>
<evidence type="ECO:0000313" key="1">
    <source>
        <dbReference type="EMBL" id="OAQ73769.1"/>
    </source>
</evidence>
<accession>A0A179G9D2</accession>
<proteinExistence type="predicted"/>
<comment type="caution">
    <text evidence="1">The sequence shown here is derived from an EMBL/GenBank/DDBJ whole genome shotgun (WGS) entry which is preliminary data.</text>
</comment>
<organism evidence="1 2">
    <name type="scientific">Pochonia chlamydosporia 170</name>
    <dbReference type="NCBI Taxonomy" id="1380566"/>
    <lineage>
        <taxon>Eukaryota</taxon>
        <taxon>Fungi</taxon>
        <taxon>Dikarya</taxon>
        <taxon>Ascomycota</taxon>
        <taxon>Pezizomycotina</taxon>
        <taxon>Sordariomycetes</taxon>
        <taxon>Hypocreomycetidae</taxon>
        <taxon>Hypocreales</taxon>
        <taxon>Clavicipitaceae</taxon>
        <taxon>Pochonia</taxon>
    </lineage>
</organism>
<dbReference type="KEGG" id="pchm:VFPPC_15359"/>